<evidence type="ECO:0000256" key="9">
    <source>
        <dbReference type="ARBA" id="ARBA00023004"/>
    </source>
</evidence>
<keyword evidence="8" id="KW-0560">Oxidoreductase</keyword>
<dbReference type="OrthoDB" id="4759734at2"/>
<evidence type="ECO:0000256" key="3">
    <source>
        <dbReference type="ARBA" id="ARBA00022475"/>
    </source>
</evidence>
<keyword evidence="11 12" id="KW-0472">Membrane</keyword>
<name>A0A4Q7PFS2_9FLAO</name>
<feature type="domain" description="Fatty acid desaturase" evidence="13">
    <location>
        <begin position="103"/>
        <end position="305"/>
    </location>
</feature>
<evidence type="ECO:0000259" key="13">
    <source>
        <dbReference type="Pfam" id="PF00487"/>
    </source>
</evidence>
<dbReference type="Pfam" id="PF00487">
    <property type="entry name" value="FA_desaturase"/>
    <property type="match status" value="1"/>
</dbReference>
<feature type="transmembrane region" description="Helical" evidence="12">
    <location>
        <begin position="231"/>
        <end position="250"/>
    </location>
</feature>
<dbReference type="GO" id="GO:0005886">
    <property type="term" value="C:plasma membrane"/>
    <property type="evidence" value="ECO:0007669"/>
    <property type="project" value="UniProtKB-SubCell"/>
</dbReference>
<gene>
    <name evidence="14" type="ORF">EV197_0540</name>
</gene>
<keyword evidence="3" id="KW-1003">Cell membrane</keyword>
<dbReference type="GO" id="GO:0006629">
    <property type="term" value="P:lipid metabolic process"/>
    <property type="evidence" value="ECO:0007669"/>
    <property type="project" value="InterPro"/>
</dbReference>
<dbReference type="InterPro" id="IPR005804">
    <property type="entry name" value="FA_desaturase_dom"/>
</dbReference>
<dbReference type="RefSeq" id="WP_130285179.1">
    <property type="nucleotide sequence ID" value="NZ_SGXE01000001.1"/>
</dbReference>
<dbReference type="GO" id="GO:0004497">
    <property type="term" value="F:monooxygenase activity"/>
    <property type="evidence" value="ECO:0007669"/>
    <property type="project" value="UniProtKB-KW"/>
</dbReference>
<sequence>MKSVKYLLAYTVPLTAAIAIYLQNLYTYLTPIYVFVLLPILEQLLPQSKLNPTKEEALAKKKDKLYDWLLYLNLPLTHGILIYALYLTHTTTLDNYELIGIIFSTGIVLGTNGINVGHELGHRPTPERFIGKLLLLPSLYMHFFIEHNHGHHIHVATEKDPATAKLNQPIYIFWLKSIPYQYINAWKIQLQLLQSKHKSFWSIYNDMLCFLVITIFYLSAIYLLFDTKGLLVALFSGMIGFLLLETINYIEHYGLLRNKKASGRFERVAEIHSWNSNHTLGRIVLYELTRHSDHHFKAHKKYQILAHHEQSPQLPYGYPGSMLLSLIPPLWFKIMNKRVPKHMVPATYA</sequence>
<proteinExistence type="inferred from homology"/>
<evidence type="ECO:0000256" key="12">
    <source>
        <dbReference type="SAM" id="Phobius"/>
    </source>
</evidence>
<keyword evidence="5 12" id="KW-0812">Transmembrane</keyword>
<evidence type="ECO:0000256" key="10">
    <source>
        <dbReference type="ARBA" id="ARBA00023033"/>
    </source>
</evidence>
<evidence type="ECO:0000313" key="14">
    <source>
        <dbReference type="EMBL" id="RZS99331.1"/>
    </source>
</evidence>
<dbReference type="EMBL" id="SGXE01000001">
    <property type="protein sequence ID" value="RZS99331.1"/>
    <property type="molecule type" value="Genomic_DNA"/>
</dbReference>
<dbReference type="AlphaFoldDB" id="A0A4Q7PFS2"/>
<dbReference type="GO" id="GO:0046872">
    <property type="term" value="F:metal ion binding"/>
    <property type="evidence" value="ECO:0007669"/>
    <property type="project" value="UniProtKB-KW"/>
</dbReference>
<dbReference type="CDD" id="cd03512">
    <property type="entry name" value="Alkane-hydroxylase"/>
    <property type="match status" value="1"/>
</dbReference>
<dbReference type="Proteomes" id="UP000292262">
    <property type="component" value="Unassembled WGS sequence"/>
</dbReference>
<feature type="transmembrane region" description="Helical" evidence="12">
    <location>
        <begin position="203"/>
        <end position="225"/>
    </location>
</feature>
<dbReference type="PANTHER" id="PTHR38674:SF1">
    <property type="entry name" value="ALKANE 1-MONOOXYGENASE 1"/>
    <property type="match status" value="1"/>
</dbReference>
<keyword evidence="9" id="KW-0408">Iron</keyword>
<comment type="caution">
    <text evidence="14">The sequence shown here is derived from an EMBL/GenBank/DDBJ whole genome shotgun (WGS) entry which is preliminary data.</text>
</comment>
<comment type="similarity">
    <text evidence="2">Belongs to the fatty acid desaturase type 1 family. AlkB subfamily.</text>
</comment>
<evidence type="ECO:0000256" key="4">
    <source>
        <dbReference type="ARBA" id="ARBA00022519"/>
    </source>
</evidence>
<organism evidence="14 15">
    <name type="scientific">Aquimarina brevivitae</name>
    <dbReference type="NCBI Taxonomy" id="323412"/>
    <lineage>
        <taxon>Bacteria</taxon>
        <taxon>Pseudomonadati</taxon>
        <taxon>Bacteroidota</taxon>
        <taxon>Flavobacteriia</taxon>
        <taxon>Flavobacteriales</taxon>
        <taxon>Flavobacteriaceae</taxon>
        <taxon>Aquimarina</taxon>
    </lineage>
</organism>
<evidence type="ECO:0000256" key="8">
    <source>
        <dbReference type="ARBA" id="ARBA00023002"/>
    </source>
</evidence>
<evidence type="ECO:0000256" key="7">
    <source>
        <dbReference type="ARBA" id="ARBA00022989"/>
    </source>
</evidence>
<evidence type="ECO:0000256" key="11">
    <source>
        <dbReference type="ARBA" id="ARBA00023136"/>
    </source>
</evidence>
<evidence type="ECO:0000256" key="1">
    <source>
        <dbReference type="ARBA" id="ARBA00004429"/>
    </source>
</evidence>
<accession>A0A4Q7PFS2</accession>
<evidence type="ECO:0000256" key="2">
    <source>
        <dbReference type="ARBA" id="ARBA00010823"/>
    </source>
</evidence>
<feature type="transmembrane region" description="Helical" evidence="12">
    <location>
        <begin position="65"/>
        <end position="86"/>
    </location>
</feature>
<feature type="transmembrane region" description="Helical" evidence="12">
    <location>
        <begin position="7"/>
        <end position="22"/>
    </location>
</feature>
<keyword evidence="7 12" id="KW-1133">Transmembrane helix</keyword>
<reference evidence="14 15" key="1">
    <citation type="submission" date="2019-02" db="EMBL/GenBank/DDBJ databases">
        <title>Genomic Encyclopedia of Type Strains, Phase IV (KMG-IV): sequencing the most valuable type-strain genomes for metagenomic binning, comparative biology and taxonomic classification.</title>
        <authorList>
            <person name="Goeker M."/>
        </authorList>
    </citation>
    <scope>NUCLEOTIDE SEQUENCE [LARGE SCALE GENOMIC DNA]</scope>
    <source>
        <strain evidence="14 15">DSM 17196</strain>
    </source>
</reference>
<comment type="subcellular location">
    <subcellularLocation>
        <location evidence="1">Cell inner membrane</location>
        <topology evidence="1">Multi-pass membrane protein</topology>
    </subcellularLocation>
</comment>
<evidence type="ECO:0000256" key="5">
    <source>
        <dbReference type="ARBA" id="ARBA00022692"/>
    </source>
</evidence>
<keyword evidence="4" id="KW-0997">Cell inner membrane</keyword>
<keyword evidence="15" id="KW-1185">Reference proteome</keyword>
<evidence type="ECO:0000256" key="6">
    <source>
        <dbReference type="ARBA" id="ARBA00022723"/>
    </source>
</evidence>
<dbReference type="PANTHER" id="PTHR38674">
    <property type="entry name" value="ALKANE 1-MONOOXYGENASE 1"/>
    <property type="match status" value="1"/>
</dbReference>
<evidence type="ECO:0000313" key="15">
    <source>
        <dbReference type="Proteomes" id="UP000292262"/>
    </source>
</evidence>
<keyword evidence="10 14" id="KW-0503">Monooxygenase</keyword>
<dbReference type="InterPro" id="IPR033885">
    <property type="entry name" value="AlkB/XylM"/>
</dbReference>
<protein>
    <submittedName>
        <fullName evidence="14">Alkane 1-monooxygenase</fullName>
    </submittedName>
</protein>
<keyword evidence="6" id="KW-0479">Metal-binding</keyword>